<sequence>MALRKRRGSEVFRTERDRSPVMRSLRRGGGGGRGRGAESESESDSAGEVEAAHDPLGRPRRPLRRRIVEDIFSEDAEEEEEPEAQEGAKPRRQVRENPLPEEPYRVSWPWIPIIDRSRLHVVWSSSPRSIIARVWEYLEAIAIDDDLVRTVFDVTVCTRPISACIRFSKLQDWMPIRDEVGKRCLTRFCAIEGWEVMLHVIQMVFFARRPRTVSGQFLRYLQGRFPGCETPWDDTRLARYNISRLIAESIRRECAFIQTHFQGMQERALEKRRFAKTFIGISLTLILLHLEILTEAECEACAVVPDGGFPLPRGDDSSSED</sequence>
<feature type="compositionally biased region" description="Basic and acidic residues" evidence="1">
    <location>
        <begin position="86"/>
        <end position="95"/>
    </location>
</feature>
<dbReference type="AlphaFoldDB" id="A0ABD3G9G3"/>
<dbReference type="Proteomes" id="UP001633002">
    <property type="component" value="Unassembled WGS sequence"/>
</dbReference>
<feature type="region of interest" description="Disordered" evidence="1">
    <location>
        <begin position="1"/>
        <end position="96"/>
    </location>
</feature>
<gene>
    <name evidence="2" type="ORF">R1sor_025254</name>
</gene>
<proteinExistence type="predicted"/>
<evidence type="ECO:0000313" key="3">
    <source>
        <dbReference type="Proteomes" id="UP001633002"/>
    </source>
</evidence>
<organism evidence="2 3">
    <name type="scientific">Riccia sorocarpa</name>
    <dbReference type="NCBI Taxonomy" id="122646"/>
    <lineage>
        <taxon>Eukaryota</taxon>
        <taxon>Viridiplantae</taxon>
        <taxon>Streptophyta</taxon>
        <taxon>Embryophyta</taxon>
        <taxon>Marchantiophyta</taxon>
        <taxon>Marchantiopsida</taxon>
        <taxon>Marchantiidae</taxon>
        <taxon>Marchantiales</taxon>
        <taxon>Ricciaceae</taxon>
        <taxon>Riccia</taxon>
    </lineage>
</organism>
<comment type="caution">
    <text evidence="2">The sequence shown here is derived from an EMBL/GenBank/DDBJ whole genome shotgun (WGS) entry which is preliminary data.</text>
</comment>
<feature type="compositionally biased region" description="Acidic residues" evidence="1">
    <location>
        <begin position="71"/>
        <end position="84"/>
    </location>
</feature>
<dbReference type="EMBL" id="JBJQOH010000008">
    <property type="protein sequence ID" value="KAL3675306.1"/>
    <property type="molecule type" value="Genomic_DNA"/>
</dbReference>
<evidence type="ECO:0000256" key="1">
    <source>
        <dbReference type="SAM" id="MobiDB-lite"/>
    </source>
</evidence>
<feature type="compositionally biased region" description="Basic and acidic residues" evidence="1">
    <location>
        <begin position="8"/>
        <end position="20"/>
    </location>
</feature>
<evidence type="ECO:0000313" key="2">
    <source>
        <dbReference type="EMBL" id="KAL3675306.1"/>
    </source>
</evidence>
<reference evidence="2 3" key="1">
    <citation type="submission" date="2024-09" db="EMBL/GenBank/DDBJ databases">
        <title>Chromosome-scale assembly of Riccia sorocarpa.</title>
        <authorList>
            <person name="Paukszto L."/>
        </authorList>
    </citation>
    <scope>NUCLEOTIDE SEQUENCE [LARGE SCALE GENOMIC DNA]</scope>
    <source>
        <strain evidence="2">LP-2024</strain>
        <tissue evidence="2">Aerial parts of the thallus</tissue>
    </source>
</reference>
<protein>
    <submittedName>
        <fullName evidence="2">Uncharacterized protein</fullName>
    </submittedName>
</protein>
<name>A0ABD3G9G3_9MARC</name>
<keyword evidence="3" id="KW-1185">Reference proteome</keyword>
<accession>A0ABD3G9G3</accession>